<dbReference type="PROSITE" id="PS50096">
    <property type="entry name" value="IQ"/>
    <property type="match status" value="1"/>
</dbReference>
<sequence>MVAFIATIDDGFKLVPRRFPIELDVWRGSCFWNRTWGGWNVGSRNPKCLGSFWKQRRLGSRYYSRTDSAGAAEREAEMEFPAIFGYIDPRKGPSSIDKLPPPRHLQRRRGDFESIKRTSEVTALVRGHLVRRQASVTLKCMQALIIAQARARVRGCEWLKMPSLLAKAIAPPKVNHGSSAKACLSFFSGHFDDHCFTVAQTSPRYAESESESYEYPLCPNYMANTKSSRAKVRSQSAPVEAGFNREATERKAKSINGRPKSCPECDEDEAIIVTCIENIHWSLYFGGSGGWKTAETFAPKSTFSTPFETKAYLVIPCDLRFEPVCSFACLTLRRSRLIALIWSWVLSIAKIQMILPSWVIASEGLKHRVFEISLADLQGGDEDHAYRKIRLRAEDVQGKNVLTNFWGMNFTTDKLRSLVRKWQTLIEAHVDVKTTDNYTLRMFCIGFTKRRPNQVKRTCYAQSSQIRQKFIPEMIGKEIEKATSSIYPLQNVFIRSRRLLGGYWCELERPAEETMAEAPAEPVGA</sequence>
<dbReference type="Pfam" id="PF01015">
    <property type="entry name" value="Ribosomal_S3Ae"/>
    <property type="match status" value="1"/>
</dbReference>
<gene>
    <name evidence="6" type="ORF">F3Y22_tig00116971pilonHSYRG00206</name>
</gene>
<organism evidence="6 7">
    <name type="scientific">Hibiscus syriacus</name>
    <name type="common">Rose of Sharon</name>
    <dbReference type="NCBI Taxonomy" id="106335"/>
    <lineage>
        <taxon>Eukaryota</taxon>
        <taxon>Viridiplantae</taxon>
        <taxon>Streptophyta</taxon>
        <taxon>Embryophyta</taxon>
        <taxon>Tracheophyta</taxon>
        <taxon>Spermatophyta</taxon>
        <taxon>Magnoliopsida</taxon>
        <taxon>eudicotyledons</taxon>
        <taxon>Gunneridae</taxon>
        <taxon>Pentapetalae</taxon>
        <taxon>rosids</taxon>
        <taxon>malvids</taxon>
        <taxon>Malvales</taxon>
        <taxon>Malvaceae</taxon>
        <taxon>Malvoideae</taxon>
        <taxon>Hibiscus</taxon>
    </lineage>
</organism>
<dbReference type="InterPro" id="IPR025064">
    <property type="entry name" value="DUF4005"/>
</dbReference>
<accession>A0A6A2WHX3</accession>
<dbReference type="Proteomes" id="UP000436088">
    <property type="component" value="Unassembled WGS sequence"/>
</dbReference>
<dbReference type="PANTHER" id="PTHR11830">
    <property type="entry name" value="40S RIBOSOMAL PROTEIN S3A"/>
    <property type="match status" value="1"/>
</dbReference>
<keyword evidence="2 4" id="KW-0689">Ribosomal protein</keyword>
<keyword evidence="3 4" id="KW-0687">Ribonucleoprotein</keyword>
<evidence type="ECO:0000259" key="5">
    <source>
        <dbReference type="Pfam" id="PF13178"/>
    </source>
</evidence>
<keyword evidence="7" id="KW-1185">Reference proteome</keyword>
<feature type="domain" description="DUF4005" evidence="5">
    <location>
        <begin position="199"/>
        <end position="263"/>
    </location>
</feature>
<reference evidence="6" key="1">
    <citation type="submission" date="2019-09" db="EMBL/GenBank/DDBJ databases">
        <title>Draft genome information of white flower Hibiscus syriacus.</title>
        <authorList>
            <person name="Kim Y.-M."/>
        </authorList>
    </citation>
    <scope>NUCLEOTIDE SEQUENCE [LARGE SCALE GENOMIC DNA]</scope>
    <source>
        <strain evidence="6">YM2019G1</strain>
    </source>
</reference>
<dbReference type="InterPro" id="IPR018281">
    <property type="entry name" value="Ribosomal_eS1_CS"/>
</dbReference>
<dbReference type="GO" id="GO:0006412">
    <property type="term" value="P:translation"/>
    <property type="evidence" value="ECO:0007669"/>
    <property type="project" value="InterPro"/>
</dbReference>
<dbReference type="Pfam" id="PF13178">
    <property type="entry name" value="DUF4005"/>
    <property type="match status" value="1"/>
</dbReference>
<protein>
    <submittedName>
        <fullName evidence="6">40S ribosomal protein S3a</fullName>
    </submittedName>
</protein>
<dbReference type="GO" id="GO:0005840">
    <property type="term" value="C:ribosome"/>
    <property type="evidence" value="ECO:0007669"/>
    <property type="project" value="UniProtKB-KW"/>
</dbReference>
<dbReference type="PROSITE" id="PS01191">
    <property type="entry name" value="RIBOSOMAL_S3AE"/>
    <property type="match status" value="1"/>
</dbReference>
<dbReference type="EMBL" id="VEPZ02001744">
    <property type="protein sequence ID" value="KAE8658338.1"/>
    <property type="molecule type" value="Genomic_DNA"/>
</dbReference>
<dbReference type="SMART" id="SM01397">
    <property type="entry name" value="Ribosomal_S3Ae"/>
    <property type="match status" value="1"/>
</dbReference>
<evidence type="ECO:0000313" key="7">
    <source>
        <dbReference type="Proteomes" id="UP000436088"/>
    </source>
</evidence>
<evidence type="ECO:0000256" key="2">
    <source>
        <dbReference type="ARBA" id="ARBA00022980"/>
    </source>
</evidence>
<dbReference type="GO" id="GO:0003735">
    <property type="term" value="F:structural constituent of ribosome"/>
    <property type="evidence" value="ECO:0007669"/>
    <property type="project" value="InterPro"/>
</dbReference>
<evidence type="ECO:0000256" key="1">
    <source>
        <dbReference type="ARBA" id="ARBA00022490"/>
    </source>
</evidence>
<proteinExistence type="inferred from homology"/>
<comment type="similarity">
    <text evidence="4">Belongs to the eukaryotic ribosomal protein eS1 family.</text>
</comment>
<name>A0A6A2WHX3_HIBSY</name>
<evidence type="ECO:0000313" key="6">
    <source>
        <dbReference type="EMBL" id="KAE8658338.1"/>
    </source>
</evidence>
<dbReference type="InterPro" id="IPR001593">
    <property type="entry name" value="Ribosomal_eS1"/>
</dbReference>
<comment type="caution">
    <text evidence="6">The sequence shown here is derived from an EMBL/GenBank/DDBJ whole genome shotgun (WGS) entry which is preliminary data.</text>
</comment>
<evidence type="ECO:0000256" key="3">
    <source>
        <dbReference type="ARBA" id="ARBA00023274"/>
    </source>
</evidence>
<keyword evidence="1" id="KW-0963">Cytoplasm</keyword>
<dbReference type="AlphaFoldDB" id="A0A6A2WHX3"/>
<evidence type="ECO:0000256" key="4">
    <source>
        <dbReference type="RuleBase" id="RU000668"/>
    </source>
</evidence>
<dbReference type="GO" id="GO:1990904">
    <property type="term" value="C:ribonucleoprotein complex"/>
    <property type="evidence" value="ECO:0007669"/>
    <property type="project" value="UniProtKB-KW"/>
</dbReference>